<accession>A0ABN6HR72</accession>
<dbReference type="EMBL" id="AP024749">
    <property type="protein sequence ID" value="BCY27194.1"/>
    <property type="molecule type" value="Genomic_DNA"/>
</dbReference>
<feature type="chain" id="PRO_5046216242" description="EF-hand domain-containing protein" evidence="1">
    <location>
        <begin position="22"/>
        <end position="265"/>
    </location>
</feature>
<gene>
    <name evidence="2" type="ORF">KK2020170_00620</name>
</gene>
<name>A0ABN6HR72_9FLAO</name>
<organism evidence="2 3">
    <name type="scientific">Flavobacterium okayamense</name>
    <dbReference type="NCBI Taxonomy" id="2830782"/>
    <lineage>
        <taxon>Bacteria</taxon>
        <taxon>Pseudomonadati</taxon>
        <taxon>Bacteroidota</taxon>
        <taxon>Flavobacteriia</taxon>
        <taxon>Flavobacteriales</taxon>
        <taxon>Flavobacteriaceae</taxon>
        <taxon>Flavobacterium</taxon>
    </lineage>
</organism>
<reference evidence="2 3" key="1">
    <citation type="submission" date="2021-06" db="EMBL/GenBank/DDBJ databases">
        <title>Whole genome sequences of Flavobacterium sp. KK2020170 and assembly.</title>
        <authorList>
            <person name="Kitahara K."/>
            <person name="Miyoshi S."/>
            <person name="Uesaka K."/>
        </authorList>
    </citation>
    <scope>NUCLEOTIDE SEQUENCE [LARGE SCALE GENOMIC DNA]</scope>
    <source>
        <strain evidence="2 3">KK2020170</strain>
    </source>
</reference>
<sequence>MKKRLSILVLFLGIYSFYAQENVTPSNVGNNFSLEGALATLKDVSTIEEFEKLINQEKSDVNNLDLNNDGEIDYIQVEELVENNIHILVLSTFLDENEKQDIATIAIEKTGEEEAYLQIEGDSDLFPENTLIEPFDSKEVIKSNSKGPSLFDIEWKSIVVNVWTWPVIRFIYAPNYVVWISPYRWRYYPLWWKPWAPIRYSVFYSRNARHRVYFRTTTIRRSTIARKIYLPRRRTSTIIVRNNRNTTIVKKNKRGTTVIRKKSRR</sequence>
<evidence type="ECO:0000313" key="2">
    <source>
        <dbReference type="EMBL" id="BCY27194.1"/>
    </source>
</evidence>
<keyword evidence="1" id="KW-0732">Signal</keyword>
<evidence type="ECO:0008006" key="4">
    <source>
        <dbReference type="Google" id="ProtNLM"/>
    </source>
</evidence>
<evidence type="ECO:0000256" key="1">
    <source>
        <dbReference type="SAM" id="SignalP"/>
    </source>
</evidence>
<keyword evidence="3" id="KW-1185">Reference proteome</keyword>
<protein>
    <recommendedName>
        <fullName evidence="4">EF-hand domain-containing protein</fullName>
    </recommendedName>
</protein>
<dbReference type="Proteomes" id="UP000825258">
    <property type="component" value="Chromosome"/>
</dbReference>
<evidence type="ECO:0000313" key="3">
    <source>
        <dbReference type="Proteomes" id="UP000825258"/>
    </source>
</evidence>
<proteinExistence type="predicted"/>
<feature type="signal peptide" evidence="1">
    <location>
        <begin position="1"/>
        <end position="21"/>
    </location>
</feature>
<dbReference type="RefSeq" id="WP_221258832.1">
    <property type="nucleotide sequence ID" value="NZ_AP024749.1"/>
</dbReference>